<reference evidence="2 3" key="1">
    <citation type="submission" date="2020-04" db="EMBL/GenBank/DDBJ databases">
        <authorList>
            <person name="Wallbank WR R."/>
            <person name="Pardo Diaz C."/>
            <person name="Kozak K."/>
            <person name="Martin S."/>
            <person name="Jiggins C."/>
            <person name="Moest M."/>
            <person name="Warren A I."/>
            <person name="Byers J.R.P. K."/>
            <person name="Montejo-Kovacevich G."/>
            <person name="Yen C E."/>
        </authorList>
    </citation>
    <scope>NUCLEOTIDE SEQUENCE [LARGE SCALE GENOMIC DNA]</scope>
</reference>
<comment type="caution">
    <text evidence="2">The sequence shown here is derived from an EMBL/GenBank/DDBJ whole genome shotgun (WGS) entry which is preliminary data.</text>
</comment>
<dbReference type="AlphaFoldDB" id="A0A8S1B4I0"/>
<dbReference type="OrthoDB" id="7961613at2759"/>
<dbReference type="Proteomes" id="UP000494256">
    <property type="component" value="Unassembled WGS sequence"/>
</dbReference>
<sequence length="252" mass="28857">MPRDDKAAQRLLKTPDRQAVSCRSAGRRWSRESHSYRSRSRLRSSERVPTQDQALVEEVKRQRQRIHELEGGLQRQRNMNDKVDNVRDRSMEQERRPEMRRSQRVQQDELRASAARRHIRYGHKVETCFSKIETNDKHSNVSNTMSIMTSGSNSKFIREVKVNGLVMETFIDLSSEVSLMQQTLASSLGLACSYPPRPLKDFGNNVISSIGGVRVDLCVDDVSADVVCHVVEDRFLETPLLMAYRAGSYTSV</sequence>
<feature type="compositionally biased region" description="Basic and acidic residues" evidence="1">
    <location>
        <begin position="1"/>
        <end position="16"/>
    </location>
</feature>
<evidence type="ECO:0000313" key="2">
    <source>
        <dbReference type="EMBL" id="CAB3252825.1"/>
    </source>
</evidence>
<feature type="region of interest" description="Disordered" evidence="1">
    <location>
        <begin position="1"/>
        <end position="52"/>
    </location>
</feature>
<name>A0A8S1B4I0_ARCPL</name>
<feature type="compositionally biased region" description="Basic and acidic residues" evidence="1">
    <location>
        <begin position="78"/>
        <end position="108"/>
    </location>
</feature>
<protein>
    <submittedName>
        <fullName evidence="2">Uncharacterized protein</fullName>
    </submittedName>
</protein>
<evidence type="ECO:0000256" key="1">
    <source>
        <dbReference type="SAM" id="MobiDB-lite"/>
    </source>
</evidence>
<evidence type="ECO:0000313" key="3">
    <source>
        <dbReference type="Proteomes" id="UP000494256"/>
    </source>
</evidence>
<proteinExistence type="predicted"/>
<dbReference type="EMBL" id="CADEBD010000381">
    <property type="protein sequence ID" value="CAB3252825.1"/>
    <property type="molecule type" value="Genomic_DNA"/>
</dbReference>
<gene>
    <name evidence="2" type="ORF">APLA_LOCUS14135</name>
</gene>
<accession>A0A8S1B4I0</accession>
<organism evidence="2 3">
    <name type="scientific">Arctia plantaginis</name>
    <name type="common">Wood tiger moth</name>
    <name type="synonym">Phalaena plantaginis</name>
    <dbReference type="NCBI Taxonomy" id="874455"/>
    <lineage>
        <taxon>Eukaryota</taxon>
        <taxon>Metazoa</taxon>
        <taxon>Ecdysozoa</taxon>
        <taxon>Arthropoda</taxon>
        <taxon>Hexapoda</taxon>
        <taxon>Insecta</taxon>
        <taxon>Pterygota</taxon>
        <taxon>Neoptera</taxon>
        <taxon>Endopterygota</taxon>
        <taxon>Lepidoptera</taxon>
        <taxon>Glossata</taxon>
        <taxon>Ditrysia</taxon>
        <taxon>Noctuoidea</taxon>
        <taxon>Erebidae</taxon>
        <taxon>Arctiinae</taxon>
        <taxon>Arctia</taxon>
    </lineage>
</organism>
<feature type="region of interest" description="Disordered" evidence="1">
    <location>
        <begin position="72"/>
        <end position="108"/>
    </location>
</feature>